<dbReference type="Pfam" id="PF25583">
    <property type="entry name" value="WCX"/>
    <property type="match status" value="1"/>
</dbReference>
<dbReference type="KEGG" id="dap:Dacet_0570"/>
<keyword evidence="4" id="KW-1185">Reference proteome</keyword>
<dbReference type="OrthoDB" id="9783007at2"/>
<evidence type="ECO:0000313" key="3">
    <source>
        <dbReference type="EMBL" id="ADD67367.1"/>
    </source>
</evidence>
<feature type="domain" description="WYL" evidence="1">
    <location>
        <begin position="130"/>
        <end position="193"/>
    </location>
</feature>
<dbReference type="InterPro" id="IPR057727">
    <property type="entry name" value="WCX_dom"/>
</dbReference>
<dbReference type="PROSITE" id="PS52050">
    <property type="entry name" value="WYL"/>
    <property type="match status" value="1"/>
</dbReference>
<dbReference type="PaxDb" id="522772-Dacet_0570"/>
<dbReference type="EMBL" id="CP001968">
    <property type="protein sequence ID" value="ADD67367.1"/>
    <property type="molecule type" value="Genomic_DNA"/>
</dbReference>
<dbReference type="AlphaFoldDB" id="D4H456"/>
<dbReference type="InterPro" id="IPR051534">
    <property type="entry name" value="CBASS_pafABC_assoc_protein"/>
</dbReference>
<dbReference type="InParanoid" id="D4H456"/>
<dbReference type="Pfam" id="PF13280">
    <property type="entry name" value="WYL"/>
    <property type="match status" value="1"/>
</dbReference>
<feature type="domain" description="WCX" evidence="2">
    <location>
        <begin position="223"/>
        <end position="299"/>
    </location>
</feature>
<evidence type="ECO:0000259" key="2">
    <source>
        <dbReference type="Pfam" id="PF25583"/>
    </source>
</evidence>
<accession>D4H456</accession>
<proteinExistence type="predicted"/>
<dbReference type="STRING" id="522772.Dacet_0570"/>
<sequence length="306" mass="35648">MNKLYIALKLIKLLNENRYVTSTMVADELGVSLRTAQRYLSDMSYLPGVCYSDEKHQWYLTEHYGLHESYLKQDELAVLSGLFDYAENILQDEYSGMLTKLRKKIISASNRQNIIQFMKADSVGFDKVAENFTLLENYILKKQVITFDYLKNDKTYEVKPYRLIYNDGFWYLAALNKQDSLRKFGLDLMENIKSSNETFEIATDVIDAEISQANNIFFDPHKKIKVKCLLKSPMAGYIKRKEFFPFQQILEENDNGDITIEFQAGSLIESAKLCLQWLPYIKINSPEAVKNYFADLLRNSLDLQEK</sequence>
<dbReference type="eggNOG" id="COG2378">
    <property type="taxonomic scope" value="Bacteria"/>
</dbReference>
<name>D4H456_DENA2</name>
<reference evidence="3 4" key="1">
    <citation type="journal article" date="2010" name="Stand. Genomic Sci.">
        <title>Complete genome sequence of Denitrovibrio acetiphilus type strain (N2460).</title>
        <authorList>
            <person name="Kiss H."/>
            <person name="Lang E."/>
            <person name="Lapidus A."/>
            <person name="Copeland A."/>
            <person name="Nolan M."/>
            <person name="Glavina Del Rio T."/>
            <person name="Chen F."/>
            <person name="Lucas S."/>
            <person name="Tice H."/>
            <person name="Cheng J.F."/>
            <person name="Han C."/>
            <person name="Goodwin L."/>
            <person name="Pitluck S."/>
            <person name="Liolios K."/>
            <person name="Pati A."/>
            <person name="Ivanova N."/>
            <person name="Mavromatis K."/>
            <person name="Chen A."/>
            <person name="Palaniappan K."/>
            <person name="Land M."/>
            <person name="Hauser L."/>
            <person name="Chang Y.J."/>
            <person name="Jeffries C.D."/>
            <person name="Detter J.C."/>
            <person name="Brettin T."/>
            <person name="Spring S."/>
            <person name="Rohde M."/>
            <person name="Goker M."/>
            <person name="Woyke T."/>
            <person name="Bristow J."/>
            <person name="Eisen J.A."/>
            <person name="Markowitz V."/>
            <person name="Hugenholtz P."/>
            <person name="Kyrpides N.C."/>
            <person name="Klenk H.P."/>
        </authorList>
    </citation>
    <scope>NUCLEOTIDE SEQUENCE [LARGE SCALE GENOMIC DNA]</scope>
    <source>
        <strain evidence="4">DSM 12809 / NBRC 114555 / N2460</strain>
    </source>
</reference>
<dbReference type="InterPro" id="IPR026881">
    <property type="entry name" value="WYL_dom"/>
</dbReference>
<dbReference type="PANTHER" id="PTHR34580">
    <property type="match status" value="1"/>
</dbReference>
<dbReference type="HOGENOM" id="CLU_041141_10_0_0"/>
<evidence type="ECO:0000259" key="1">
    <source>
        <dbReference type="Pfam" id="PF13280"/>
    </source>
</evidence>
<gene>
    <name evidence="3" type="ordered locus">Dacet_0570</name>
</gene>
<organism evidence="3 4">
    <name type="scientific">Denitrovibrio acetiphilus (strain DSM 12809 / NBRC 114555 / N2460)</name>
    <dbReference type="NCBI Taxonomy" id="522772"/>
    <lineage>
        <taxon>Bacteria</taxon>
        <taxon>Pseudomonadati</taxon>
        <taxon>Deferribacterota</taxon>
        <taxon>Deferribacteres</taxon>
        <taxon>Deferribacterales</taxon>
        <taxon>Geovibrionaceae</taxon>
        <taxon>Denitrovibrio</taxon>
    </lineage>
</organism>
<protein>
    <submittedName>
        <fullName evidence="3">Transcriptional regulator protein-like protein</fullName>
    </submittedName>
</protein>
<dbReference type="Proteomes" id="UP000002012">
    <property type="component" value="Chromosome"/>
</dbReference>
<dbReference type="PANTHER" id="PTHR34580:SF1">
    <property type="entry name" value="PROTEIN PAFC"/>
    <property type="match status" value="1"/>
</dbReference>
<evidence type="ECO:0000313" key="4">
    <source>
        <dbReference type="Proteomes" id="UP000002012"/>
    </source>
</evidence>